<keyword evidence="2" id="KW-0812">Transmembrane</keyword>
<keyword evidence="2" id="KW-1133">Transmembrane helix</keyword>
<name>A0A9K3KFS7_9STRA</name>
<protein>
    <submittedName>
        <fullName evidence="3">Uncharacterized protein</fullName>
    </submittedName>
</protein>
<sequence length="522" mass="58288">MTMTPPLHELIRVWDVFDRRSSAAPSSPLFPSSSVNLSKQRRRRGKARPLGLASDCLFSLFPLDKSSSVMKNSDTFTVCGNDLKRRRVTEQTPTARSRSYRNALKDLKFHMEEGGEEAAFRYLEGKRCKVPLCHALVKLFCAVAGENKTISIKVATKKQAAILVGHLVAGFNDLLKIEGPNTLILPNDEFVNWWAKLIRESSFHYLSGDGLDDGNRNPILSENKHSKFSKSIFKFGGLAIWKKATLSALVVKKVEDKYMLTRQHYFGFMLSSILLDVQPVSADFLKKIKQMIIIYVGDDQAMPEDIIVFNDDFFGSEELPPPQDISMEAIEEDVGDETKCGGSEKIPSELPPPQDISMEAIEEDVGDEDETKCGGSEKIPSELPPPQDISMEAIEEDVRDEDETKCGGSEKIPSELPPPQDISMEAIEEDVRDEDETKCGGSEKIPSKAWEVVSVKEKAGKTASNIRSPENEKFDNRMIVSSIITVASFVWVVYYLSDESWGSVSVISFNLLIVMAIYFGFK</sequence>
<organism evidence="3 4">
    <name type="scientific">Nitzschia inconspicua</name>
    <dbReference type="NCBI Taxonomy" id="303405"/>
    <lineage>
        <taxon>Eukaryota</taxon>
        <taxon>Sar</taxon>
        <taxon>Stramenopiles</taxon>
        <taxon>Ochrophyta</taxon>
        <taxon>Bacillariophyta</taxon>
        <taxon>Bacillariophyceae</taxon>
        <taxon>Bacillariophycidae</taxon>
        <taxon>Bacillariales</taxon>
        <taxon>Bacillariaceae</taxon>
        <taxon>Nitzschia</taxon>
    </lineage>
</organism>
<feature type="compositionally biased region" description="Low complexity" evidence="1">
    <location>
        <begin position="23"/>
        <end position="34"/>
    </location>
</feature>
<comment type="caution">
    <text evidence="3">The sequence shown here is derived from an EMBL/GenBank/DDBJ whole genome shotgun (WGS) entry which is preliminary data.</text>
</comment>
<evidence type="ECO:0000313" key="3">
    <source>
        <dbReference type="EMBL" id="KAG7342486.1"/>
    </source>
</evidence>
<dbReference type="AlphaFoldDB" id="A0A9K3KFS7"/>
<proteinExistence type="predicted"/>
<feature type="transmembrane region" description="Helical" evidence="2">
    <location>
        <begin position="478"/>
        <end position="496"/>
    </location>
</feature>
<evidence type="ECO:0000256" key="1">
    <source>
        <dbReference type="SAM" id="MobiDB-lite"/>
    </source>
</evidence>
<gene>
    <name evidence="3" type="ORF">IV203_007579</name>
</gene>
<keyword evidence="2" id="KW-0472">Membrane</keyword>
<reference evidence="3" key="1">
    <citation type="journal article" date="2021" name="Sci. Rep.">
        <title>Diploid genomic architecture of Nitzschia inconspicua, an elite biomass production diatom.</title>
        <authorList>
            <person name="Oliver A."/>
            <person name="Podell S."/>
            <person name="Pinowska A."/>
            <person name="Traller J.C."/>
            <person name="Smith S.R."/>
            <person name="McClure R."/>
            <person name="Beliaev A."/>
            <person name="Bohutskyi P."/>
            <person name="Hill E.A."/>
            <person name="Rabines A."/>
            <person name="Zheng H."/>
            <person name="Allen L.Z."/>
            <person name="Kuo A."/>
            <person name="Grigoriev I.V."/>
            <person name="Allen A.E."/>
            <person name="Hazlebeck D."/>
            <person name="Allen E.E."/>
        </authorList>
    </citation>
    <scope>NUCLEOTIDE SEQUENCE</scope>
    <source>
        <strain evidence="3">Hildebrandi</strain>
    </source>
</reference>
<evidence type="ECO:0000313" key="4">
    <source>
        <dbReference type="Proteomes" id="UP000693970"/>
    </source>
</evidence>
<feature type="region of interest" description="Disordered" evidence="1">
    <location>
        <begin position="23"/>
        <end position="43"/>
    </location>
</feature>
<keyword evidence="4" id="KW-1185">Reference proteome</keyword>
<feature type="region of interest" description="Disordered" evidence="1">
    <location>
        <begin position="368"/>
        <end position="387"/>
    </location>
</feature>
<accession>A0A9K3KFS7</accession>
<evidence type="ECO:0000256" key="2">
    <source>
        <dbReference type="SAM" id="Phobius"/>
    </source>
</evidence>
<dbReference type="Proteomes" id="UP000693970">
    <property type="component" value="Unassembled WGS sequence"/>
</dbReference>
<dbReference type="EMBL" id="JAGRRH010000025">
    <property type="protein sequence ID" value="KAG7342486.1"/>
    <property type="molecule type" value="Genomic_DNA"/>
</dbReference>
<feature type="transmembrane region" description="Helical" evidence="2">
    <location>
        <begin position="502"/>
        <end position="521"/>
    </location>
</feature>
<reference evidence="3" key="2">
    <citation type="submission" date="2021-04" db="EMBL/GenBank/DDBJ databases">
        <authorList>
            <person name="Podell S."/>
        </authorList>
    </citation>
    <scope>NUCLEOTIDE SEQUENCE</scope>
    <source>
        <strain evidence="3">Hildebrandi</strain>
    </source>
</reference>